<comment type="caution">
    <text evidence="1">The sequence shown here is derived from an EMBL/GenBank/DDBJ whole genome shotgun (WGS) entry which is preliminary data.</text>
</comment>
<accession>A0ABR3VHW8</accession>
<keyword evidence="2" id="KW-1185">Reference proteome</keyword>
<evidence type="ECO:0000313" key="1">
    <source>
        <dbReference type="EMBL" id="KAL1841485.1"/>
    </source>
</evidence>
<reference evidence="1 2" key="1">
    <citation type="journal article" date="2024" name="Commun. Biol.">
        <title>Comparative genomic analysis of thermophilic fungi reveals convergent evolutionary adaptations and gene losses.</title>
        <authorList>
            <person name="Steindorff A.S."/>
            <person name="Aguilar-Pontes M.V."/>
            <person name="Robinson A.J."/>
            <person name="Andreopoulos B."/>
            <person name="LaButti K."/>
            <person name="Kuo A."/>
            <person name="Mondo S."/>
            <person name="Riley R."/>
            <person name="Otillar R."/>
            <person name="Haridas S."/>
            <person name="Lipzen A."/>
            <person name="Grimwood J."/>
            <person name="Schmutz J."/>
            <person name="Clum A."/>
            <person name="Reid I.D."/>
            <person name="Moisan M.C."/>
            <person name="Butler G."/>
            <person name="Nguyen T.T.M."/>
            <person name="Dewar K."/>
            <person name="Conant G."/>
            <person name="Drula E."/>
            <person name="Henrissat B."/>
            <person name="Hansel C."/>
            <person name="Singer S."/>
            <person name="Hutchinson M.I."/>
            <person name="de Vries R.P."/>
            <person name="Natvig D.O."/>
            <person name="Powell A.J."/>
            <person name="Tsang A."/>
            <person name="Grigoriev I.V."/>
        </authorList>
    </citation>
    <scope>NUCLEOTIDE SEQUENCE [LARGE SCALE GENOMIC DNA]</scope>
    <source>
        <strain evidence="1 2">ATCC 24622</strain>
    </source>
</reference>
<name>A0ABR3VHW8_9PEZI</name>
<dbReference type="Proteomes" id="UP001586593">
    <property type="component" value="Unassembled WGS sequence"/>
</dbReference>
<gene>
    <name evidence="1" type="ORF">VTK73DRAFT_3466</name>
</gene>
<dbReference type="EMBL" id="JAZHXJ010002067">
    <property type="protein sequence ID" value="KAL1841485.1"/>
    <property type="molecule type" value="Genomic_DNA"/>
</dbReference>
<evidence type="ECO:0000313" key="2">
    <source>
        <dbReference type="Proteomes" id="UP001586593"/>
    </source>
</evidence>
<sequence length="151" mass="16779">MMDIGWIFMTRRVPCRLPQPSRAPWEIGLTHLQCRRQTPLSWTDKKQAHQLLNGHLPCPLSSGPSLDRSIRRRHSSLSGGLRSPPFSISACLSSSSTSRWFTTASFSAGSTRVPAHSATNSHSMVSAICALRLSAWLSPSRRCSRREPRSP</sequence>
<organism evidence="1 2">
    <name type="scientific">Phialemonium thermophilum</name>
    <dbReference type="NCBI Taxonomy" id="223376"/>
    <lineage>
        <taxon>Eukaryota</taxon>
        <taxon>Fungi</taxon>
        <taxon>Dikarya</taxon>
        <taxon>Ascomycota</taxon>
        <taxon>Pezizomycotina</taxon>
        <taxon>Sordariomycetes</taxon>
        <taxon>Sordariomycetidae</taxon>
        <taxon>Cephalothecales</taxon>
        <taxon>Cephalothecaceae</taxon>
        <taxon>Phialemonium</taxon>
    </lineage>
</organism>
<protein>
    <submittedName>
        <fullName evidence="1">Uncharacterized protein</fullName>
    </submittedName>
</protein>
<proteinExistence type="predicted"/>